<dbReference type="InterPro" id="IPR000868">
    <property type="entry name" value="Isochorismatase-like_dom"/>
</dbReference>
<organism evidence="4 5">
    <name type="scientific">Salinirubellus salinus</name>
    <dbReference type="NCBI Taxonomy" id="1364945"/>
    <lineage>
        <taxon>Archaea</taxon>
        <taxon>Methanobacteriati</taxon>
        <taxon>Methanobacteriota</taxon>
        <taxon>Stenosarchaea group</taxon>
        <taxon>Halobacteria</taxon>
        <taxon>Halobacteriales</taxon>
        <taxon>Natronomonadaceae</taxon>
        <taxon>Salinirubellus</taxon>
    </lineage>
</organism>
<dbReference type="Pfam" id="PF00857">
    <property type="entry name" value="Isochorismatase"/>
    <property type="match status" value="1"/>
</dbReference>
<dbReference type="PANTHER" id="PTHR43540">
    <property type="entry name" value="PEROXYUREIDOACRYLATE/UREIDOACRYLATE AMIDOHYDROLASE-RELATED"/>
    <property type="match status" value="1"/>
</dbReference>
<feature type="domain" description="Isochorismatase-like" evidence="3">
    <location>
        <begin position="6"/>
        <end position="179"/>
    </location>
</feature>
<name>A0A9E7R1X2_9EURY</name>
<dbReference type="Proteomes" id="UP001057580">
    <property type="component" value="Chromosome"/>
</dbReference>
<dbReference type="Gene3D" id="3.40.50.850">
    <property type="entry name" value="Isochorismatase-like"/>
    <property type="match status" value="1"/>
</dbReference>
<dbReference type="GO" id="GO:0016787">
    <property type="term" value="F:hydrolase activity"/>
    <property type="evidence" value="ECO:0007669"/>
    <property type="project" value="UniProtKB-KW"/>
</dbReference>
<dbReference type="KEGG" id="ssai:N0B31_18025"/>
<evidence type="ECO:0000259" key="3">
    <source>
        <dbReference type="Pfam" id="PF00857"/>
    </source>
</evidence>
<proteinExistence type="predicted"/>
<evidence type="ECO:0000256" key="2">
    <source>
        <dbReference type="SAM" id="MobiDB-lite"/>
    </source>
</evidence>
<dbReference type="InterPro" id="IPR050272">
    <property type="entry name" value="Isochorismatase-like_hydrls"/>
</dbReference>
<keyword evidence="5" id="KW-1185">Reference proteome</keyword>
<keyword evidence="1 4" id="KW-0378">Hydrolase</keyword>
<dbReference type="EMBL" id="CP104003">
    <property type="protein sequence ID" value="UWM54007.1"/>
    <property type="molecule type" value="Genomic_DNA"/>
</dbReference>
<sequence>MDLTDAALVLVDIQRGFDDPAWGERNNPEAEARAAAVLAAFREADRPVFHVHHHSTEEGSPLRPDTDHGTEPKPECAPREGEAVLTKRVNSAFVGTDLENRLHRADVGTVVLVGLTTDHCVSTTARMAENLGFDVVVVRDAMATFDRSFDGERIDAETSHRVALAHLSGEFATVATAADVRSALEAVATG</sequence>
<evidence type="ECO:0000256" key="1">
    <source>
        <dbReference type="ARBA" id="ARBA00022801"/>
    </source>
</evidence>
<accession>A0A9E7R1X2</accession>
<feature type="compositionally biased region" description="Basic and acidic residues" evidence="2">
    <location>
        <begin position="64"/>
        <end position="79"/>
    </location>
</feature>
<dbReference type="SUPFAM" id="SSF52499">
    <property type="entry name" value="Isochorismatase-like hydrolases"/>
    <property type="match status" value="1"/>
</dbReference>
<dbReference type="PANTHER" id="PTHR43540:SF1">
    <property type="entry name" value="ISOCHORISMATASE HYDROLASE"/>
    <property type="match status" value="1"/>
</dbReference>
<reference evidence="4" key="1">
    <citation type="submission" date="2022-09" db="EMBL/GenBank/DDBJ databases">
        <title>Diverse halophilic archaea isolated from saline environments.</title>
        <authorList>
            <person name="Cui H.-L."/>
        </authorList>
    </citation>
    <scope>NUCLEOTIDE SEQUENCE</scope>
    <source>
        <strain evidence="4">ZS-35-S2</strain>
    </source>
</reference>
<gene>
    <name evidence="4" type="ORF">N0B31_18025</name>
</gene>
<dbReference type="CDD" id="cd01014">
    <property type="entry name" value="nicotinamidase_related"/>
    <property type="match status" value="1"/>
</dbReference>
<dbReference type="RefSeq" id="WP_260593001.1">
    <property type="nucleotide sequence ID" value="NZ_CP104003.1"/>
</dbReference>
<dbReference type="GeneID" id="74944361"/>
<protein>
    <submittedName>
        <fullName evidence="4">Cysteine hydrolase</fullName>
    </submittedName>
</protein>
<evidence type="ECO:0000313" key="4">
    <source>
        <dbReference type="EMBL" id="UWM54007.1"/>
    </source>
</evidence>
<dbReference type="AlphaFoldDB" id="A0A9E7R1X2"/>
<evidence type="ECO:0000313" key="5">
    <source>
        <dbReference type="Proteomes" id="UP001057580"/>
    </source>
</evidence>
<dbReference type="InterPro" id="IPR036380">
    <property type="entry name" value="Isochorismatase-like_sf"/>
</dbReference>
<feature type="region of interest" description="Disordered" evidence="2">
    <location>
        <begin position="52"/>
        <end position="79"/>
    </location>
</feature>